<dbReference type="Proteomes" id="UP000284403">
    <property type="component" value="Unassembled WGS sequence"/>
</dbReference>
<dbReference type="GeneID" id="40323558"/>
<keyword evidence="11" id="KW-1185">Reference proteome</keyword>
<comment type="similarity">
    <text evidence="7">Belongs to the peptidase M32 family.</text>
</comment>
<sequence length="503" mass="57284">MEAYKELERVFTKLYRYGHLLLLADWDSQTMMPPKGAEARGAAMAELQVHVHGIITDAKVRALLEEAERSAGAFGELQRANLREMRRAWQLENMLPGDFVERKTVLTTKAQQVWKKCRAENNFEGFLPTMKQLVELYREEGKLRAGNSGKHPYEALVDLYEPGMTLQRLDEVFSYVKSWLPGLLKEVQAKQKALNENIVYPKGPFPVATQEALGRFFMGVWKFDFDAGRLDVSAHPFTGNSKEDVRITTNYREHEFVTSLMGVIHETGHAKYEQNCGPAGFETQPVCVARSLGIHESQSLFAEMQIGLSGAFTELLVPKLVEYFGDQPAFTPANMKRVTQRVSPGLIRIDADELCYPLHVILRYEIERDLMEGKMEAEDLPRVWNEKMKSYLGLETLGNDKEGCLQDIHWAGGMLGYFPTYSLGAMVAAQLMSSIRKELGEEVVDDCIRKGELDKLLAKQNEKIWRHGSSLTTEELLKQATGEALNPEHYRKHLERRYRDDAN</sequence>
<dbReference type="RefSeq" id="XP_029223240.1">
    <property type="nucleotide sequence ID" value="XM_029376749.1"/>
</dbReference>
<evidence type="ECO:0000256" key="9">
    <source>
        <dbReference type="PIRSR" id="PIRSR006615-2"/>
    </source>
</evidence>
<dbReference type="FunFam" id="1.10.1370.30:FF:000003">
    <property type="entry name" value="Thermostable carboxypeptidase 1"/>
    <property type="match status" value="1"/>
</dbReference>
<feature type="active site" description="Proton donor/acceptor" evidence="9">
    <location>
        <position position="266"/>
    </location>
</feature>
<protein>
    <recommendedName>
        <fullName evidence="8">carboxypeptidase Taq</fullName>
        <ecNumber evidence="8">3.4.17.19</ecNumber>
    </recommendedName>
</protein>
<dbReference type="GO" id="GO:0006508">
    <property type="term" value="P:proteolysis"/>
    <property type="evidence" value="ECO:0007669"/>
    <property type="project" value="UniProtKB-KW"/>
</dbReference>
<comment type="catalytic activity">
    <reaction evidence="6">
        <text>Release of a C-terminal amino acid with broad specificity, except for -Pro.</text>
        <dbReference type="EC" id="3.4.17.19"/>
    </reaction>
</comment>
<organism evidence="10 11">
    <name type="scientific">Trypanosoma conorhini</name>
    <dbReference type="NCBI Taxonomy" id="83891"/>
    <lineage>
        <taxon>Eukaryota</taxon>
        <taxon>Discoba</taxon>
        <taxon>Euglenozoa</taxon>
        <taxon>Kinetoplastea</taxon>
        <taxon>Metakinetoplastina</taxon>
        <taxon>Trypanosomatida</taxon>
        <taxon>Trypanosomatidae</taxon>
        <taxon>Trypanosoma</taxon>
    </lineage>
</organism>
<dbReference type="OrthoDB" id="275647at2759"/>
<evidence type="ECO:0000256" key="8">
    <source>
        <dbReference type="ARBA" id="ARBA00066553"/>
    </source>
</evidence>
<accession>A0A3R7MVR4</accession>
<evidence type="ECO:0000256" key="4">
    <source>
        <dbReference type="ARBA" id="ARBA00022801"/>
    </source>
</evidence>
<evidence type="ECO:0000256" key="6">
    <source>
        <dbReference type="ARBA" id="ARBA00052755"/>
    </source>
</evidence>
<evidence type="ECO:0000256" key="2">
    <source>
        <dbReference type="ARBA" id="ARBA00022670"/>
    </source>
</evidence>
<evidence type="ECO:0000256" key="1">
    <source>
        <dbReference type="ARBA" id="ARBA00022645"/>
    </source>
</evidence>
<name>A0A3R7MVR4_9TRYP</name>
<dbReference type="CDD" id="cd06460">
    <property type="entry name" value="M32_Taq"/>
    <property type="match status" value="1"/>
</dbReference>
<keyword evidence="5" id="KW-0482">Metalloprotease</keyword>
<keyword evidence="2" id="KW-0645">Protease</keyword>
<gene>
    <name evidence="10" type="ORF">Tco025E_09947</name>
</gene>
<dbReference type="EMBL" id="MKKU01001324">
    <property type="protein sequence ID" value="RNE96065.1"/>
    <property type="molecule type" value="Genomic_DNA"/>
</dbReference>
<dbReference type="PRINTS" id="PR00998">
    <property type="entry name" value="CRBOXYPTASET"/>
</dbReference>
<dbReference type="PIRSF" id="PIRSF006615">
    <property type="entry name" value="Zn_crbxpep_Taq"/>
    <property type="match status" value="1"/>
</dbReference>
<dbReference type="Pfam" id="PF02074">
    <property type="entry name" value="Peptidase_M32"/>
    <property type="match status" value="1"/>
</dbReference>
<comment type="caution">
    <text evidence="10">The sequence shown here is derived from an EMBL/GenBank/DDBJ whole genome shotgun (WGS) entry which is preliminary data.</text>
</comment>
<dbReference type="PANTHER" id="PTHR34217:SF1">
    <property type="entry name" value="CARBOXYPEPTIDASE 1"/>
    <property type="match status" value="1"/>
</dbReference>
<evidence type="ECO:0000313" key="10">
    <source>
        <dbReference type="EMBL" id="RNE96065.1"/>
    </source>
</evidence>
<reference evidence="10 11" key="1">
    <citation type="journal article" date="2018" name="BMC Genomics">
        <title>Genomic comparison of Trypanosoma conorhini and Trypanosoma rangeli to Trypanosoma cruzi strains of high and low virulence.</title>
        <authorList>
            <person name="Bradwell K.R."/>
            <person name="Koparde V.N."/>
            <person name="Matveyev A.V."/>
            <person name="Serrano M.G."/>
            <person name="Alves J.M."/>
            <person name="Parikh H."/>
            <person name="Huang B."/>
            <person name="Lee V."/>
            <person name="Espinosa-Alvarez O."/>
            <person name="Ortiz P.A."/>
            <person name="Costa-Martins A.G."/>
            <person name="Teixeira M.M."/>
            <person name="Buck G.A."/>
        </authorList>
    </citation>
    <scope>NUCLEOTIDE SEQUENCE [LARGE SCALE GENOMIC DNA]</scope>
    <source>
        <strain evidence="10 11">025E</strain>
    </source>
</reference>
<dbReference type="EC" id="3.4.17.19" evidence="8"/>
<dbReference type="InterPro" id="IPR001333">
    <property type="entry name" value="Peptidase_M32_Taq"/>
</dbReference>
<keyword evidence="1 10" id="KW-0121">Carboxypeptidase</keyword>
<proteinExistence type="inferred from homology"/>
<dbReference type="GO" id="GO:0004181">
    <property type="term" value="F:metallocarboxypeptidase activity"/>
    <property type="evidence" value="ECO:0007669"/>
    <property type="project" value="InterPro"/>
</dbReference>
<dbReference type="PANTHER" id="PTHR34217">
    <property type="entry name" value="METAL-DEPENDENT CARBOXYPEPTIDASE"/>
    <property type="match status" value="1"/>
</dbReference>
<dbReference type="Gene3D" id="1.10.1370.30">
    <property type="match status" value="1"/>
</dbReference>
<dbReference type="PROSITE" id="PS52034">
    <property type="entry name" value="PEPTIDASE_M32"/>
    <property type="match status" value="1"/>
</dbReference>
<evidence type="ECO:0000256" key="3">
    <source>
        <dbReference type="ARBA" id="ARBA00022723"/>
    </source>
</evidence>
<dbReference type="GO" id="GO:0046914">
    <property type="term" value="F:transition metal ion binding"/>
    <property type="evidence" value="ECO:0007669"/>
    <property type="project" value="UniProtKB-ARBA"/>
</dbReference>
<evidence type="ECO:0000313" key="11">
    <source>
        <dbReference type="Proteomes" id="UP000284403"/>
    </source>
</evidence>
<dbReference type="AlphaFoldDB" id="A0A3R7MVR4"/>
<keyword evidence="4 10" id="KW-0378">Hydrolase</keyword>
<evidence type="ECO:0000256" key="7">
    <source>
        <dbReference type="ARBA" id="ARBA00061580"/>
    </source>
</evidence>
<evidence type="ECO:0000256" key="5">
    <source>
        <dbReference type="ARBA" id="ARBA00023049"/>
    </source>
</evidence>
<dbReference type="SUPFAM" id="SSF55486">
    <property type="entry name" value="Metalloproteases ('zincins'), catalytic domain"/>
    <property type="match status" value="1"/>
</dbReference>
<keyword evidence="3" id="KW-0479">Metal-binding</keyword>